<organism evidence="1">
    <name type="scientific">freshwater metagenome</name>
    <dbReference type="NCBI Taxonomy" id="449393"/>
    <lineage>
        <taxon>unclassified sequences</taxon>
        <taxon>metagenomes</taxon>
        <taxon>ecological metagenomes</taxon>
    </lineage>
</organism>
<dbReference type="AlphaFoldDB" id="A0A6J6URJ0"/>
<gene>
    <name evidence="1" type="ORF">UFOPK2855_00695</name>
</gene>
<dbReference type="PROSITE" id="PS51257">
    <property type="entry name" value="PROKAR_LIPOPROTEIN"/>
    <property type="match status" value="1"/>
</dbReference>
<evidence type="ECO:0000313" key="1">
    <source>
        <dbReference type="EMBL" id="CAB4761628.1"/>
    </source>
</evidence>
<sequence length="140" mass="15468">MKTRYCYLISLIVFVSSCATTINQSAVTTIASSSESTTQATINDQLTTDELLSELMLAVEDLSKTMQKTERRQVSQQLARVLSLSDVISPKILATSEQLASDFDRIINLTKSAVDRNRPADADKALRFLPLIIESLKALK</sequence>
<reference evidence="1" key="1">
    <citation type="submission" date="2020-05" db="EMBL/GenBank/DDBJ databases">
        <authorList>
            <person name="Chiriac C."/>
            <person name="Salcher M."/>
            <person name="Ghai R."/>
            <person name="Kavagutti S V."/>
        </authorList>
    </citation>
    <scope>NUCLEOTIDE SEQUENCE</scope>
</reference>
<name>A0A6J6URJ0_9ZZZZ</name>
<dbReference type="EMBL" id="CAEZZK010000122">
    <property type="protein sequence ID" value="CAB4761628.1"/>
    <property type="molecule type" value="Genomic_DNA"/>
</dbReference>
<protein>
    <submittedName>
        <fullName evidence="1">Unannotated protein</fullName>
    </submittedName>
</protein>
<proteinExistence type="predicted"/>
<accession>A0A6J6URJ0</accession>